<reference evidence="2 5" key="2">
    <citation type="submission" date="2019-02" db="EMBL/GenBank/DDBJ databases">
        <title>Complete genome sequence of Desulfobacter hydrogenophilus AcRS1.</title>
        <authorList>
            <person name="Marietou A."/>
            <person name="Lund M.B."/>
            <person name="Marshall I.P.G."/>
            <person name="Schreiber L."/>
            <person name="Jorgensen B."/>
        </authorList>
    </citation>
    <scope>NUCLEOTIDE SEQUENCE [LARGE SCALE GENOMIC DNA]</scope>
    <source>
        <strain evidence="2 5">AcRS1</strain>
    </source>
</reference>
<feature type="transmembrane region" description="Helical" evidence="1">
    <location>
        <begin position="26"/>
        <end position="43"/>
    </location>
</feature>
<dbReference type="EMBL" id="CP036313">
    <property type="protein sequence ID" value="QBH15296.1"/>
    <property type="molecule type" value="Genomic_DNA"/>
</dbReference>
<feature type="transmembrane region" description="Helical" evidence="1">
    <location>
        <begin position="55"/>
        <end position="75"/>
    </location>
</feature>
<dbReference type="AlphaFoldDB" id="A0A328F7Q9"/>
<keyword evidence="1" id="KW-1133">Transmembrane helix</keyword>
<dbReference type="EMBL" id="QLNI01000042">
    <property type="protein sequence ID" value="RAM00638.1"/>
    <property type="molecule type" value="Genomic_DNA"/>
</dbReference>
<evidence type="ECO:0000313" key="4">
    <source>
        <dbReference type="Proteomes" id="UP000248798"/>
    </source>
</evidence>
<evidence type="ECO:0000313" key="2">
    <source>
        <dbReference type="EMBL" id="QBH15296.1"/>
    </source>
</evidence>
<keyword evidence="5" id="KW-1185">Reference proteome</keyword>
<accession>A0A328F7Q9</accession>
<sequence>MKKNTFQIQSLDNDNKKLKLSPFGRLFRIFASWFGFTGLYAAFSVCPFCGQQGCPVGMASAGTVGAFLALCLQDWKRLFAYIKNRFMALRKP</sequence>
<keyword evidence="1" id="KW-0812">Transmembrane</keyword>
<evidence type="ECO:0000313" key="3">
    <source>
        <dbReference type="EMBL" id="RAM00638.1"/>
    </source>
</evidence>
<proteinExistence type="predicted"/>
<organism evidence="3 4">
    <name type="scientific">Desulfobacter hydrogenophilus</name>
    <dbReference type="NCBI Taxonomy" id="2291"/>
    <lineage>
        <taxon>Bacteria</taxon>
        <taxon>Pseudomonadati</taxon>
        <taxon>Thermodesulfobacteriota</taxon>
        <taxon>Desulfobacteria</taxon>
        <taxon>Desulfobacterales</taxon>
        <taxon>Desulfobacteraceae</taxon>
        <taxon>Desulfobacter</taxon>
    </lineage>
</organism>
<evidence type="ECO:0000256" key="1">
    <source>
        <dbReference type="SAM" id="Phobius"/>
    </source>
</evidence>
<dbReference type="Proteomes" id="UP000248798">
    <property type="component" value="Unassembled WGS sequence"/>
</dbReference>
<protein>
    <submittedName>
        <fullName evidence="3">Uncharacterized protein</fullName>
    </submittedName>
</protein>
<keyword evidence="1" id="KW-0472">Membrane</keyword>
<gene>
    <name evidence="3" type="ORF">DO021_18135</name>
    <name evidence="2" type="ORF">EYB58_21710</name>
</gene>
<dbReference type="Proteomes" id="UP000293902">
    <property type="component" value="Chromosome"/>
</dbReference>
<name>A0A328F7Q9_9BACT</name>
<evidence type="ECO:0000313" key="5">
    <source>
        <dbReference type="Proteomes" id="UP000293902"/>
    </source>
</evidence>
<reference evidence="3 4" key="1">
    <citation type="submission" date="2018-06" db="EMBL/GenBank/DDBJ databases">
        <title>Complete Genome Sequence of Desulfobacter hydrogenophilus (DSM3380).</title>
        <authorList>
            <person name="Marietou A."/>
            <person name="Schreiber L."/>
            <person name="Marshall I."/>
            <person name="Jorgensen B."/>
        </authorList>
    </citation>
    <scope>NUCLEOTIDE SEQUENCE [LARGE SCALE GENOMIC DNA]</scope>
    <source>
        <strain evidence="3 4">DSM 3380</strain>
    </source>
</reference>